<proteinExistence type="predicted"/>
<dbReference type="Proteomes" id="UP001458880">
    <property type="component" value="Unassembled WGS sequence"/>
</dbReference>
<name>A0AAW1I9D2_POPJA</name>
<dbReference type="InterPro" id="IPR011604">
    <property type="entry name" value="PDDEXK-like_dom_sf"/>
</dbReference>
<organism evidence="2 3">
    <name type="scientific">Popillia japonica</name>
    <name type="common">Japanese beetle</name>
    <dbReference type="NCBI Taxonomy" id="7064"/>
    <lineage>
        <taxon>Eukaryota</taxon>
        <taxon>Metazoa</taxon>
        <taxon>Ecdysozoa</taxon>
        <taxon>Arthropoda</taxon>
        <taxon>Hexapoda</taxon>
        <taxon>Insecta</taxon>
        <taxon>Pterygota</taxon>
        <taxon>Neoptera</taxon>
        <taxon>Endopterygota</taxon>
        <taxon>Coleoptera</taxon>
        <taxon>Polyphaga</taxon>
        <taxon>Scarabaeiformia</taxon>
        <taxon>Scarabaeidae</taxon>
        <taxon>Rutelinae</taxon>
        <taxon>Popillia</taxon>
    </lineage>
</organism>
<dbReference type="InterPro" id="IPR019080">
    <property type="entry name" value="YqaJ_viral_recombinase"/>
</dbReference>
<dbReference type="GO" id="GO:0006281">
    <property type="term" value="P:DNA repair"/>
    <property type="evidence" value="ECO:0007669"/>
    <property type="project" value="UniProtKB-ARBA"/>
</dbReference>
<evidence type="ECO:0000259" key="1">
    <source>
        <dbReference type="Pfam" id="PF09588"/>
    </source>
</evidence>
<comment type="caution">
    <text evidence="2">The sequence shown here is derived from an EMBL/GenBank/DDBJ whole genome shotgun (WGS) entry which is preliminary data.</text>
</comment>
<protein>
    <submittedName>
        <fullName evidence="2">YqaJ-like viral recombinase domain</fullName>
    </submittedName>
</protein>
<evidence type="ECO:0000313" key="3">
    <source>
        <dbReference type="Proteomes" id="UP001458880"/>
    </source>
</evidence>
<keyword evidence="3" id="KW-1185">Reference proteome</keyword>
<gene>
    <name evidence="2" type="ORF">QE152_g37970</name>
</gene>
<dbReference type="EMBL" id="JASPKY010000772">
    <property type="protein sequence ID" value="KAK9685534.1"/>
    <property type="molecule type" value="Genomic_DNA"/>
</dbReference>
<dbReference type="PANTHER" id="PTHR46609:SF8">
    <property type="entry name" value="YQAJ VIRAL RECOMBINASE DOMAIN-CONTAINING PROTEIN"/>
    <property type="match status" value="1"/>
</dbReference>
<reference evidence="2 3" key="1">
    <citation type="journal article" date="2024" name="BMC Genomics">
        <title>De novo assembly and annotation of Popillia japonica's genome with initial clues to its potential as an invasive pest.</title>
        <authorList>
            <person name="Cucini C."/>
            <person name="Boschi S."/>
            <person name="Funari R."/>
            <person name="Cardaioli E."/>
            <person name="Iannotti N."/>
            <person name="Marturano G."/>
            <person name="Paoli F."/>
            <person name="Bruttini M."/>
            <person name="Carapelli A."/>
            <person name="Frati F."/>
            <person name="Nardi F."/>
        </authorList>
    </citation>
    <scope>NUCLEOTIDE SEQUENCE [LARGE SCALE GENOMIC DNA]</scope>
    <source>
        <strain evidence="2">DMR45628</strain>
    </source>
</reference>
<dbReference type="AlphaFoldDB" id="A0AAW1I9D2"/>
<accession>A0AAW1I9D2</accession>
<sequence length="132" mass="15124">MQFERNTVLQAGSSLWLEERRKLLTASNFHAVCRRRATTSCVNLVRNILYFKEILNAPSLNHGKKYEDIAHKQLAKQLQCEISTCGMFLNETHPFLGASPDGIIDEELKLSALFPHSMFLLSKQYQDVNILE</sequence>
<dbReference type="Gene3D" id="3.90.320.10">
    <property type="match status" value="1"/>
</dbReference>
<dbReference type="InterPro" id="IPR051703">
    <property type="entry name" value="NF-kappa-B_Signaling_Reg"/>
</dbReference>
<feature type="domain" description="YqaJ viral recombinase" evidence="1">
    <location>
        <begin position="16"/>
        <end position="106"/>
    </location>
</feature>
<dbReference type="Pfam" id="PF09588">
    <property type="entry name" value="YqaJ"/>
    <property type="match status" value="1"/>
</dbReference>
<evidence type="ECO:0000313" key="2">
    <source>
        <dbReference type="EMBL" id="KAK9685534.1"/>
    </source>
</evidence>
<dbReference type="PANTHER" id="PTHR46609">
    <property type="entry name" value="EXONUCLEASE, PHAGE-TYPE/RECB, C-TERMINAL DOMAIN-CONTAINING PROTEIN"/>
    <property type="match status" value="1"/>
</dbReference>
<dbReference type="SUPFAM" id="SSF52980">
    <property type="entry name" value="Restriction endonuclease-like"/>
    <property type="match status" value="1"/>
</dbReference>
<dbReference type="CDD" id="cd22343">
    <property type="entry name" value="PDDEXK_lambda_exonuclease-like"/>
    <property type="match status" value="1"/>
</dbReference>
<dbReference type="InterPro" id="IPR011335">
    <property type="entry name" value="Restrct_endonuc-II-like"/>
</dbReference>